<comment type="similarity">
    <text evidence="2">Belongs to the bacterial sugar transferase family.</text>
</comment>
<evidence type="ECO:0000313" key="9">
    <source>
        <dbReference type="EMBL" id="QPC81895.1"/>
    </source>
</evidence>
<keyword evidence="10" id="KW-1185">Reference proteome</keyword>
<keyword evidence="4 7" id="KW-0812">Transmembrane</keyword>
<evidence type="ECO:0000313" key="10">
    <source>
        <dbReference type="Proteomes" id="UP000594468"/>
    </source>
</evidence>
<comment type="subcellular location">
    <subcellularLocation>
        <location evidence="1">Membrane</location>
        <topology evidence="1">Multi-pass membrane protein</topology>
    </subcellularLocation>
</comment>
<evidence type="ECO:0000256" key="3">
    <source>
        <dbReference type="ARBA" id="ARBA00022679"/>
    </source>
</evidence>
<evidence type="ECO:0000256" key="7">
    <source>
        <dbReference type="SAM" id="Phobius"/>
    </source>
</evidence>
<keyword evidence="6 7" id="KW-0472">Membrane</keyword>
<sequence length="492" mass="56773">MARDTSAYTAPDTILNPIAIKRTQRIKVWLAAIKILVDMTMLVLAFIVGYQAREVLPLFAIPEDPPDFERYGPTIVLQLVVVIFMFFVSQLYHQRRTYSRFDRLRALAGAVTIGSLIVYGMQEFIFRNTLQYVNYPRSMFTYVWLFSVLFVAIGREVFMVIQNRLRERRIISDNLLIIGTGRIARDILGKIKQKPSLGYTVVGVITSKDDHQGKMLGVEIVGDYDEIPEVIDKYYVDQVIIALPDAKRAELVDLVTRCQRGRVDIKVYPDIFAYMAGDLNVDELDGTPLLTVRDIALRGWKLSLKRGMDVFGAAVGLIFLSPLMLLTGLVVYLESKGPVFYTQMRMGLDGRPFPMIKFRSMRADADKLGDWTVENDPRVTHIGSFMRRTNWDEIPQLINVLLGHMSLVGPRPEQPQYVREFRERIPRYMERHREKAGMTGWAQIQGLRGDTSIAQRTRADLWYIENWSLWLDIKIVFWTIAQTLLRRNRNAY</sequence>
<dbReference type="AlphaFoldDB" id="A0A7S8E7N3"/>
<dbReference type="InterPro" id="IPR017473">
    <property type="entry name" value="Undecaprenyl-P_gluc_Ptfrase"/>
</dbReference>
<feature type="transmembrane region" description="Helical" evidence="7">
    <location>
        <begin position="104"/>
        <end position="122"/>
    </location>
</feature>
<dbReference type="InterPro" id="IPR003362">
    <property type="entry name" value="Bact_transf"/>
</dbReference>
<dbReference type="SUPFAM" id="SSF51735">
    <property type="entry name" value="NAD(P)-binding Rossmann-fold domains"/>
    <property type="match status" value="1"/>
</dbReference>
<evidence type="ECO:0000259" key="8">
    <source>
        <dbReference type="Pfam" id="PF02397"/>
    </source>
</evidence>
<name>A0A7S8E7N3_9CHLR</name>
<evidence type="ECO:0000256" key="2">
    <source>
        <dbReference type="ARBA" id="ARBA00006464"/>
    </source>
</evidence>
<feature type="transmembrane region" description="Helical" evidence="7">
    <location>
        <begin position="142"/>
        <end position="161"/>
    </location>
</feature>
<feature type="domain" description="Bacterial sugar transferase" evidence="8">
    <location>
        <begin position="305"/>
        <end position="484"/>
    </location>
</feature>
<dbReference type="GO" id="GO:0016020">
    <property type="term" value="C:membrane"/>
    <property type="evidence" value="ECO:0007669"/>
    <property type="project" value="UniProtKB-SubCell"/>
</dbReference>
<gene>
    <name evidence="9" type="ORF">G4Y79_19725</name>
</gene>
<protein>
    <submittedName>
        <fullName evidence="9">Undecaprenyl-phosphate glucose phosphotransferase</fullName>
        <ecNumber evidence="9">2.7.8.31</ecNumber>
    </submittedName>
</protein>
<dbReference type="Gene3D" id="3.40.50.720">
    <property type="entry name" value="NAD(P)-binding Rossmann-like Domain"/>
    <property type="match status" value="1"/>
</dbReference>
<dbReference type="InterPro" id="IPR036291">
    <property type="entry name" value="NAD(P)-bd_dom_sf"/>
</dbReference>
<dbReference type="Pfam" id="PF13727">
    <property type="entry name" value="CoA_binding_3"/>
    <property type="match status" value="1"/>
</dbReference>
<evidence type="ECO:0000256" key="1">
    <source>
        <dbReference type="ARBA" id="ARBA00004141"/>
    </source>
</evidence>
<dbReference type="EC" id="2.7.8.31" evidence="9"/>
<dbReference type="InterPro" id="IPR017475">
    <property type="entry name" value="EPS_sugar_tfrase"/>
</dbReference>
<dbReference type="Pfam" id="PF02397">
    <property type="entry name" value="Bac_transf"/>
    <property type="match status" value="1"/>
</dbReference>
<organism evidence="9 10">
    <name type="scientific">Phototrophicus methaneseepsis</name>
    <dbReference type="NCBI Taxonomy" id="2710758"/>
    <lineage>
        <taxon>Bacteria</taxon>
        <taxon>Bacillati</taxon>
        <taxon>Chloroflexota</taxon>
        <taxon>Candidatus Thermofontia</taxon>
        <taxon>Phototrophicales</taxon>
        <taxon>Phototrophicaceae</taxon>
        <taxon>Phototrophicus</taxon>
    </lineage>
</organism>
<proteinExistence type="inferred from homology"/>
<reference evidence="9 10" key="1">
    <citation type="submission" date="2020-02" db="EMBL/GenBank/DDBJ databases">
        <authorList>
            <person name="Zheng R.K."/>
            <person name="Sun C.M."/>
        </authorList>
    </citation>
    <scope>NUCLEOTIDE SEQUENCE [LARGE SCALE GENOMIC DNA]</scope>
    <source>
        <strain evidence="10">rifampicinis</strain>
    </source>
</reference>
<evidence type="ECO:0000256" key="6">
    <source>
        <dbReference type="ARBA" id="ARBA00023136"/>
    </source>
</evidence>
<accession>A0A7S8E7N3</accession>
<dbReference type="RefSeq" id="WP_195169966.1">
    <property type="nucleotide sequence ID" value="NZ_CP062983.1"/>
</dbReference>
<evidence type="ECO:0000256" key="5">
    <source>
        <dbReference type="ARBA" id="ARBA00022989"/>
    </source>
</evidence>
<dbReference type="GO" id="GO:0089702">
    <property type="term" value="F:undecaprenyl-phosphate glucose phosphotransferase activity"/>
    <property type="evidence" value="ECO:0007669"/>
    <property type="project" value="UniProtKB-EC"/>
</dbReference>
<dbReference type="NCBIfam" id="TIGR03025">
    <property type="entry name" value="EPS_sugtrans"/>
    <property type="match status" value="1"/>
</dbReference>
<feature type="transmembrane region" description="Helical" evidence="7">
    <location>
        <begin position="310"/>
        <end position="333"/>
    </location>
</feature>
<dbReference type="PANTHER" id="PTHR30576">
    <property type="entry name" value="COLANIC BIOSYNTHESIS UDP-GLUCOSE LIPID CARRIER TRANSFERASE"/>
    <property type="match status" value="1"/>
</dbReference>
<dbReference type="PANTHER" id="PTHR30576:SF0">
    <property type="entry name" value="UNDECAPRENYL-PHOSPHATE N-ACETYLGALACTOSAMINYL 1-PHOSPHATE TRANSFERASE-RELATED"/>
    <property type="match status" value="1"/>
</dbReference>
<evidence type="ECO:0000256" key="4">
    <source>
        <dbReference type="ARBA" id="ARBA00022692"/>
    </source>
</evidence>
<feature type="transmembrane region" description="Helical" evidence="7">
    <location>
        <begin position="71"/>
        <end position="92"/>
    </location>
</feature>
<dbReference type="Proteomes" id="UP000594468">
    <property type="component" value="Chromosome"/>
</dbReference>
<dbReference type="NCBIfam" id="TIGR03023">
    <property type="entry name" value="WcaJ_sugtrans"/>
    <property type="match status" value="1"/>
</dbReference>
<keyword evidence="5 7" id="KW-1133">Transmembrane helix</keyword>
<feature type="transmembrane region" description="Helical" evidence="7">
    <location>
        <begin position="28"/>
        <end position="51"/>
    </location>
</feature>
<dbReference type="KEGG" id="pmet:G4Y79_19725"/>
<dbReference type="EMBL" id="CP062983">
    <property type="protein sequence ID" value="QPC81895.1"/>
    <property type="molecule type" value="Genomic_DNA"/>
</dbReference>
<keyword evidence="3 9" id="KW-0808">Transferase</keyword>